<evidence type="ECO:0000256" key="1">
    <source>
        <dbReference type="SAM" id="MobiDB-lite"/>
    </source>
</evidence>
<sequence>MLANTGTPLQHLVVIPNHTTPEADAQYQVLQEASTIFSGHAYVWGGDAIEEAPVGLSVDDLSSLSALRREMRENYFYLATGDARELFLPFSAALELGRDLRRFFCEDLSGDCWESSRQYITELVQPSHLTDILNPEQGANGPAMRHPFKKPVL</sequence>
<comment type="caution">
    <text evidence="2">The sequence shown here is derived from an EMBL/GenBank/DDBJ whole genome shotgun (WGS) entry which is preliminary data.</text>
</comment>
<gene>
    <name evidence="2" type="ORF">CYMTET_19212</name>
</gene>
<accession>A0AAE0L5I8</accession>
<proteinExistence type="predicted"/>
<reference evidence="2 3" key="1">
    <citation type="journal article" date="2015" name="Genome Biol. Evol.">
        <title>Comparative Genomics of a Bacterivorous Green Alga Reveals Evolutionary Causalities and Consequences of Phago-Mixotrophic Mode of Nutrition.</title>
        <authorList>
            <person name="Burns J.A."/>
            <person name="Paasch A."/>
            <person name="Narechania A."/>
            <person name="Kim E."/>
        </authorList>
    </citation>
    <scope>NUCLEOTIDE SEQUENCE [LARGE SCALE GENOMIC DNA]</scope>
    <source>
        <strain evidence="2 3">PLY_AMNH</strain>
    </source>
</reference>
<keyword evidence="3" id="KW-1185">Reference proteome</keyword>
<protein>
    <submittedName>
        <fullName evidence="2">Uncharacterized protein</fullName>
    </submittedName>
</protein>
<organism evidence="2 3">
    <name type="scientific">Cymbomonas tetramitiformis</name>
    <dbReference type="NCBI Taxonomy" id="36881"/>
    <lineage>
        <taxon>Eukaryota</taxon>
        <taxon>Viridiplantae</taxon>
        <taxon>Chlorophyta</taxon>
        <taxon>Pyramimonadophyceae</taxon>
        <taxon>Pyramimonadales</taxon>
        <taxon>Pyramimonadaceae</taxon>
        <taxon>Cymbomonas</taxon>
    </lineage>
</organism>
<name>A0AAE0L5I8_9CHLO</name>
<evidence type="ECO:0000313" key="2">
    <source>
        <dbReference type="EMBL" id="KAK3272495.1"/>
    </source>
</evidence>
<evidence type="ECO:0000313" key="3">
    <source>
        <dbReference type="Proteomes" id="UP001190700"/>
    </source>
</evidence>
<dbReference type="EMBL" id="LGRX02008941">
    <property type="protein sequence ID" value="KAK3272495.1"/>
    <property type="molecule type" value="Genomic_DNA"/>
</dbReference>
<dbReference type="AlphaFoldDB" id="A0AAE0L5I8"/>
<dbReference type="Proteomes" id="UP001190700">
    <property type="component" value="Unassembled WGS sequence"/>
</dbReference>
<feature type="region of interest" description="Disordered" evidence="1">
    <location>
        <begin position="134"/>
        <end position="153"/>
    </location>
</feature>